<feature type="region of interest" description="Disordered" evidence="4">
    <location>
        <begin position="67"/>
        <end position="93"/>
    </location>
</feature>
<dbReference type="EMBL" id="GAKP01010013">
    <property type="protein sequence ID" value="JAC48939.1"/>
    <property type="molecule type" value="Transcribed_RNA"/>
</dbReference>
<accession>A0A034W2L8</accession>
<organism evidence="6">
    <name type="scientific">Bactrocera dorsalis</name>
    <name type="common">Oriental fruit fly</name>
    <name type="synonym">Dacus dorsalis</name>
    <dbReference type="NCBI Taxonomy" id="27457"/>
    <lineage>
        <taxon>Eukaryota</taxon>
        <taxon>Metazoa</taxon>
        <taxon>Ecdysozoa</taxon>
        <taxon>Arthropoda</taxon>
        <taxon>Hexapoda</taxon>
        <taxon>Insecta</taxon>
        <taxon>Pterygota</taxon>
        <taxon>Neoptera</taxon>
        <taxon>Endopterygota</taxon>
        <taxon>Diptera</taxon>
        <taxon>Brachycera</taxon>
        <taxon>Muscomorpha</taxon>
        <taxon>Tephritoidea</taxon>
        <taxon>Tephritidae</taxon>
        <taxon>Bactrocera</taxon>
        <taxon>Bactrocera</taxon>
    </lineage>
</organism>
<evidence type="ECO:0000256" key="3">
    <source>
        <dbReference type="ARBA" id="ARBA00022833"/>
    </source>
</evidence>
<dbReference type="AlphaFoldDB" id="A0A034W2L8"/>
<dbReference type="InterPro" id="IPR001876">
    <property type="entry name" value="Znf_RanBP2"/>
</dbReference>
<dbReference type="Pfam" id="PF00641">
    <property type="entry name" value="Zn_ribbon_RanBP"/>
    <property type="match status" value="1"/>
</dbReference>
<dbReference type="OrthoDB" id="424753at2759"/>
<keyword evidence="2" id="KW-0863">Zinc-finger</keyword>
<evidence type="ECO:0000256" key="1">
    <source>
        <dbReference type="ARBA" id="ARBA00022723"/>
    </source>
</evidence>
<proteinExistence type="predicted"/>
<evidence type="ECO:0000259" key="5">
    <source>
        <dbReference type="PROSITE" id="PS01358"/>
    </source>
</evidence>
<dbReference type="PROSITE" id="PS01358">
    <property type="entry name" value="ZF_RANBP2_1"/>
    <property type="match status" value="1"/>
</dbReference>
<keyword evidence="1" id="KW-0479">Metal-binding</keyword>
<dbReference type="GO" id="GO:0008270">
    <property type="term" value="F:zinc ion binding"/>
    <property type="evidence" value="ECO:0007669"/>
    <property type="project" value="UniProtKB-KW"/>
</dbReference>
<reference evidence="6" key="1">
    <citation type="journal article" date="2014" name="BMC Genomics">
        <title>Characterizing the developmental transcriptome of the oriental fruit fly, Bactrocera dorsalis (Diptera: Tephritidae) through comparative genomic analysis with Drosophila melanogaster utilizing modENCODE datasets.</title>
        <authorList>
            <person name="Geib S.M."/>
            <person name="Calla B."/>
            <person name="Hall B."/>
            <person name="Hou S."/>
            <person name="Manoukis N.C."/>
        </authorList>
    </citation>
    <scope>NUCLEOTIDE SEQUENCE</scope>
    <source>
        <strain evidence="6">Punador</strain>
    </source>
</reference>
<name>A0A034W2L8_BACDO</name>
<feature type="domain" description="RanBP2-type" evidence="5">
    <location>
        <begin position="152"/>
        <end position="171"/>
    </location>
</feature>
<sequence>MGTIASVLQWKCEICNNIDPQKCINCGTMQRILSTSANISEDKKCAQNSRILFSNKEKDLCNAEGSETLPASRSLSDNDPSSNTSSEEDEIITKSEHKRVYKSMLRGCLRRPQRNNKNLPSNCIDCEDTRKYVKTSIELYHHFSNPSLNRRWVCNNCETENSSVTWHCIICDTVSYLAPIYKDTILNRGYSYYKQGSTKHSIAKDNKKNKVFKRPNCLRKTQSLTTDQSVSCRSCHICFVNNCKDIFNLPDTFMLKSDKKTSDTLD</sequence>
<keyword evidence="3" id="KW-0862">Zinc</keyword>
<evidence type="ECO:0000313" key="6">
    <source>
        <dbReference type="EMBL" id="JAC48939.1"/>
    </source>
</evidence>
<evidence type="ECO:0000256" key="2">
    <source>
        <dbReference type="ARBA" id="ARBA00022771"/>
    </source>
</evidence>
<feature type="compositionally biased region" description="Polar residues" evidence="4">
    <location>
        <begin position="69"/>
        <end position="85"/>
    </location>
</feature>
<protein>
    <submittedName>
        <fullName evidence="6">Calpain-D</fullName>
    </submittedName>
</protein>
<gene>
    <name evidence="6" type="primary">CAND</name>
</gene>
<evidence type="ECO:0000256" key="4">
    <source>
        <dbReference type="SAM" id="MobiDB-lite"/>
    </source>
</evidence>